<accession>A0A158AIB7</accession>
<sequence length="130" mass="13959">MRTTRKAARRKHRARTADIVRYTPPDAELIARLGTDRTFASEYVCDAMRKLHEPDGFTAALTALRDVVNAAGGVGAISRAGGGSRPSIYRALSPGGNPTLKTLIALLTTVGLRLAIEVTEAPAVDLKEFR</sequence>
<gene>
    <name evidence="1" type="ORF">AWB77_01835</name>
</gene>
<organism evidence="1 2">
    <name type="scientific">Caballeronia fortuita</name>
    <dbReference type="NCBI Taxonomy" id="1777138"/>
    <lineage>
        <taxon>Bacteria</taxon>
        <taxon>Pseudomonadati</taxon>
        <taxon>Pseudomonadota</taxon>
        <taxon>Betaproteobacteria</taxon>
        <taxon>Burkholderiales</taxon>
        <taxon>Burkholderiaceae</taxon>
        <taxon>Caballeronia</taxon>
    </lineage>
</organism>
<evidence type="ECO:0000313" key="1">
    <source>
        <dbReference type="EMBL" id="SAK57533.1"/>
    </source>
</evidence>
<proteinExistence type="predicted"/>
<name>A0A158AIB7_9BURK</name>
<dbReference type="Pfam" id="PF21716">
    <property type="entry name" value="dnstrm_HI1420"/>
    <property type="match status" value="1"/>
</dbReference>
<reference evidence="1" key="1">
    <citation type="submission" date="2016-01" db="EMBL/GenBank/DDBJ databases">
        <authorList>
            <person name="Peeters C."/>
        </authorList>
    </citation>
    <scope>NUCLEOTIDE SEQUENCE</scope>
    <source>
        <strain evidence="1">LMG 29320</strain>
    </source>
</reference>
<protein>
    <submittedName>
        <fullName evidence="1">Transcriptional regulator</fullName>
    </submittedName>
</protein>
<dbReference type="AlphaFoldDB" id="A0A158AIB7"/>
<keyword evidence="2" id="KW-1185">Reference proteome</keyword>
<comment type="caution">
    <text evidence="1">The sequence shown here is derived from an EMBL/GenBank/DDBJ whole genome shotgun (WGS) entry which is preliminary data.</text>
</comment>
<dbReference type="PANTHER" id="PTHR40275:SF1">
    <property type="entry name" value="SSL7038 PROTEIN"/>
    <property type="match status" value="1"/>
</dbReference>
<dbReference type="PANTHER" id="PTHR40275">
    <property type="entry name" value="SSL7038 PROTEIN"/>
    <property type="match status" value="1"/>
</dbReference>
<dbReference type="InterPro" id="IPR014057">
    <property type="entry name" value="HI1420"/>
</dbReference>
<dbReference type="Proteomes" id="UP000054903">
    <property type="component" value="Unassembled WGS sequence"/>
</dbReference>
<dbReference type="STRING" id="1777138.AWB77_01835"/>
<evidence type="ECO:0000313" key="2">
    <source>
        <dbReference type="Proteomes" id="UP000054903"/>
    </source>
</evidence>
<dbReference type="EMBL" id="FCNX02000003">
    <property type="protein sequence ID" value="SAK57533.1"/>
    <property type="molecule type" value="Genomic_DNA"/>
</dbReference>
<dbReference type="RefSeq" id="WP_244158500.1">
    <property type="nucleotide sequence ID" value="NZ_FCNX02000003.1"/>
</dbReference>